<dbReference type="Pfam" id="PF19503">
    <property type="entry name" value="DUF6037"/>
    <property type="match status" value="1"/>
</dbReference>
<accession>A0A6N3CMZ4</accession>
<dbReference type="AlphaFoldDB" id="A0A6N3CMZ4"/>
<reference evidence="1" key="1">
    <citation type="submission" date="2019-11" db="EMBL/GenBank/DDBJ databases">
        <authorList>
            <person name="Feng L."/>
        </authorList>
    </citation>
    <scope>NUCLEOTIDE SEQUENCE</scope>
    <source>
        <strain evidence="1">VparvulaLFYP99</strain>
    </source>
</reference>
<proteinExistence type="predicted"/>
<dbReference type="RefSeq" id="WP_232054977.1">
    <property type="nucleotide sequence ID" value="NZ_CACRUG010000011.1"/>
</dbReference>
<name>A0A6N3CMZ4_VEIPA</name>
<protein>
    <submittedName>
        <fullName evidence="1">Uncharacterized protein</fullName>
    </submittedName>
</protein>
<organism evidence="1">
    <name type="scientific">Veillonella parvula</name>
    <name type="common">Staphylococcus parvulus</name>
    <dbReference type="NCBI Taxonomy" id="29466"/>
    <lineage>
        <taxon>Bacteria</taxon>
        <taxon>Bacillati</taxon>
        <taxon>Bacillota</taxon>
        <taxon>Negativicutes</taxon>
        <taxon>Veillonellales</taxon>
        <taxon>Veillonellaceae</taxon>
        <taxon>Veillonella</taxon>
    </lineage>
</organism>
<dbReference type="InterPro" id="IPR046100">
    <property type="entry name" value="DUF6037"/>
</dbReference>
<dbReference type="EMBL" id="CACRUG010000011">
    <property type="protein sequence ID" value="VYU16179.1"/>
    <property type="molecule type" value="Genomic_DNA"/>
</dbReference>
<gene>
    <name evidence="1" type="ORF">VPLFYP99_00188</name>
</gene>
<sequence>MAEVRFENLRKLLKSMKENEWIIDTFWFKYKSENYVVILKVYNENERKPSDYAKVKLEFIRGNNVKDSIHAYADFWEIYFNSRDEFAKFFNINRSDANRDLFIDFSKIFAKFIPVKKIEEKSDLLRRLEGSRCEGNNPDAIFCYDVKRNGSTNGHKNTRTIENSNKARTLRSFLYYKYREDQNLSFYFSPNPSDEKSDEEIICQVAKRHGK</sequence>
<evidence type="ECO:0000313" key="1">
    <source>
        <dbReference type="EMBL" id="VYU16179.1"/>
    </source>
</evidence>